<dbReference type="InterPro" id="IPR013196">
    <property type="entry name" value="HTH_11"/>
</dbReference>
<evidence type="ECO:0000313" key="3">
    <source>
        <dbReference type="EMBL" id="OYQ19385.1"/>
    </source>
</evidence>
<evidence type="ECO:0000259" key="1">
    <source>
        <dbReference type="Pfam" id="PF08279"/>
    </source>
</evidence>
<dbReference type="EMBL" id="NOXS01000031">
    <property type="protein sequence ID" value="OYQ19385.1"/>
    <property type="molecule type" value="Genomic_DNA"/>
</dbReference>
<keyword evidence="3" id="KW-0238">DNA-binding</keyword>
<name>A0A255XSH6_9PROT</name>
<sequence length="224" mass="24810">MRRADRLFEIVQHLRGGRLRSARALAEALEVSTRTIYRDVADLIASGVPIDGAAGVGYILRPGFFLPPLALTPAEHQALLVGARLVSAWADSDLAAAAQEALIKLEAVGSAAPPTPIHSYGGRLPAPVRRHLRHVRQALAERRKLYLTYAKPGAVAETRCIRPLSLEFWGMVWTLTAWCERRQDFRVFRLDRIEQLAMTDARFSPEPGKTLADYLKTLETAPHG</sequence>
<organism evidence="3 4">
    <name type="scientific">Elstera cyanobacteriorum</name>
    <dbReference type="NCBI Taxonomy" id="2022747"/>
    <lineage>
        <taxon>Bacteria</taxon>
        <taxon>Pseudomonadati</taxon>
        <taxon>Pseudomonadota</taxon>
        <taxon>Alphaproteobacteria</taxon>
        <taxon>Rhodospirillales</taxon>
        <taxon>Rhodospirillaceae</taxon>
        <taxon>Elstera</taxon>
    </lineage>
</organism>
<dbReference type="PANTHER" id="PTHR34580:SF3">
    <property type="entry name" value="PROTEIN PAFB"/>
    <property type="match status" value="1"/>
</dbReference>
<accession>A0A255XSH6</accession>
<dbReference type="AlphaFoldDB" id="A0A255XSH6"/>
<dbReference type="PANTHER" id="PTHR34580">
    <property type="match status" value="1"/>
</dbReference>
<dbReference type="Pfam" id="PF08279">
    <property type="entry name" value="HTH_11"/>
    <property type="match status" value="1"/>
</dbReference>
<dbReference type="GO" id="GO:0003677">
    <property type="term" value="F:DNA binding"/>
    <property type="evidence" value="ECO:0007669"/>
    <property type="project" value="UniProtKB-KW"/>
</dbReference>
<dbReference type="RefSeq" id="WP_094408490.1">
    <property type="nucleotide sequence ID" value="NZ_BMJZ01000004.1"/>
</dbReference>
<dbReference type="InterPro" id="IPR051534">
    <property type="entry name" value="CBASS_pafABC_assoc_protein"/>
</dbReference>
<dbReference type="InterPro" id="IPR026881">
    <property type="entry name" value="WYL_dom"/>
</dbReference>
<dbReference type="PROSITE" id="PS52050">
    <property type="entry name" value="WYL"/>
    <property type="match status" value="1"/>
</dbReference>
<proteinExistence type="predicted"/>
<dbReference type="InterPro" id="IPR036388">
    <property type="entry name" value="WH-like_DNA-bd_sf"/>
</dbReference>
<dbReference type="SUPFAM" id="SSF46785">
    <property type="entry name" value="Winged helix' DNA-binding domain"/>
    <property type="match status" value="1"/>
</dbReference>
<feature type="domain" description="WYL" evidence="2">
    <location>
        <begin position="131"/>
        <end position="197"/>
    </location>
</feature>
<dbReference type="Pfam" id="PF13280">
    <property type="entry name" value="WYL"/>
    <property type="match status" value="1"/>
</dbReference>
<evidence type="ECO:0000259" key="2">
    <source>
        <dbReference type="Pfam" id="PF13280"/>
    </source>
</evidence>
<protein>
    <submittedName>
        <fullName evidence="3">DNA-binding transcriptional regulator</fullName>
    </submittedName>
</protein>
<evidence type="ECO:0000313" key="4">
    <source>
        <dbReference type="Proteomes" id="UP000216361"/>
    </source>
</evidence>
<dbReference type="Gene3D" id="1.10.10.10">
    <property type="entry name" value="Winged helix-like DNA-binding domain superfamily/Winged helix DNA-binding domain"/>
    <property type="match status" value="1"/>
</dbReference>
<feature type="domain" description="Helix-turn-helix type 11" evidence="1">
    <location>
        <begin position="6"/>
        <end position="59"/>
    </location>
</feature>
<comment type="caution">
    <text evidence="3">The sequence shown here is derived from an EMBL/GenBank/DDBJ whole genome shotgun (WGS) entry which is preliminary data.</text>
</comment>
<dbReference type="InterPro" id="IPR036390">
    <property type="entry name" value="WH_DNA-bd_sf"/>
</dbReference>
<dbReference type="Proteomes" id="UP000216361">
    <property type="component" value="Unassembled WGS sequence"/>
</dbReference>
<dbReference type="OrthoDB" id="9807255at2"/>
<gene>
    <name evidence="3" type="ORF">CHR90_08140</name>
</gene>
<keyword evidence="4" id="KW-1185">Reference proteome</keyword>
<reference evidence="3 4" key="1">
    <citation type="submission" date="2017-07" db="EMBL/GenBank/DDBJ databases">
        <title>Elstera cyanobacteriorum sp. nov., a novel bacterium isolated from cyanobacterial aggregates in a eutrophic lake.</title>
        <authorList>
            <person name="Cai H."/>
        </authorList>
    </citation>
    <scope>NUCLEOTIDE SEQUENCE [LARGE SCALE GENOMIC DNA]</scope>
    <source>
        <strain evidence="3 4">TH019</strain>
    </source>
</reference>